<protein>
    <submittedName>
        <fullName evidence="2">Uncharacterized protein</fullName>
    </submittedName>
</protein>
<proteinExistence type="predicted"/>
<dbReference type="AlphaFoldDB" id="A0ABD3GRC1"/>
<sequence length="125" mass="14977">MVIRSPNKWSDVPEEDMVEQGARGVKGRCMDQNKREDVQKECEEAWNDHPWWALDDRTKWGLALARVRAVLLRYKNLQRAEEIEAEALYRKLAEVRLRFRSIQHLTTEEALRKHYLQQEEESRLT</sequence>
<name>A0ABD3GRC1_9MARC</name>
<evidence type="ECO:0000313" key="3">
    <source>
        <dbReference type="Proteomes" id="UP001633002"/>
    </source>
</evidence>
<reference evidence="2 3" key="1">
    <citation type="submission" date="2024-09" db="EMBL/GenBank/DDBJ databases">
        <title>Chromosome-scale assembly of Riccia sorocarpa.</title>
        <authorList>
            <person name="Paukszto L."/>
        </authorList>
    </citation>
    <scope>NUCLEOTIDE SEQUENCE [LARGE SCALE GENOMIC DNA]</scope>
    <source>
        <strain evidence="2">LP-2024</strain>
        <tissue evidence="2">Aerial parts of the thallus</tissue>
    </source>
</reference>
<evidence type="ECO:0000256" key="1">
    <source>
        <dbReference type="SAM" id="MobiDB-lite"/>
    </source>
</evidence>
<feature type="region of interest" description="Disordered" evidence="1">
    <location>
        <begin position="1"/>
        <end position="24"/>
    </location>
</feature>
<gene>
    <name evidence="2" type="ORF">R1sor_024738</name>
</gene>
<evidence type="ECO:0000313" key="2">
    <source>
        <dbReference type="EMBL" id="KAL3681782.1"/>
    </source>
</evidence>
<comment type="caution">
    <text evidence="2">The sequence shown here is derived from an EMBL/GenBank/DDBJ whole genome shotgun (WGS) entry which is preliminary data.</text>
</comment>
<accession>A0ABD3GRC1</accession>
<keyword evidence="3" id="KW-1185">Reference proteome</keyword>
<dbReference type="Proteomes" id="UP001633002">
    <property type="component" value="Unassembled WGS sequence"/>
</dbReference>
<organism evidence="2 3">
    <name type="scientific">Riccia sorocarpa</name>
    <dbReference type="NCBI Taxonomy" id="122646"/>
    <lineage>
        <taxon>Eukaryota</taxon>
        <taxon>Viridiplantae</taxon>
        <taxon>Streptophyta</taxon>
        <taxon>Embryophyta</taxon>
        <taxon>Marchantiophyta</taxon>
        <taxon>Marchantiopsida</taxon>
        <taxon>Marchantiidae</taxon>
        <taxon>Marchantiales</taxon>
        <taxon>Ricciaceae</taxon>
        <taxon>Riccia</taxon>
    </lineage>
</organism>
<dbReference type="EMBL" id="JBJQOH010000007">
    <property type="protein sequence ID" value="KAL3681782.1"/>
    <property type="molecule type" value="Genomic_DNA"/>
</dbReference>